<feature type="signal peptide" evidence="2">
    <location>
        <begin position="1"/>
        <end position="20"/>
    </location>
</feature>
<feature type="compositionally biased region" description="Polar residues" evidence="1">
    <location>
        <begin position="108"/>
        <end position="129"/>
    </location>
</feature>
<name>A0A811PJC1_9POAL</name>
<keyword evidence="4" id="KW-1185">Reference proteome</keyword>
<evidence type="ECO:0000256" key="1">
    <source>
        <dbReference type="SAM" id="MobiDB-lite"/>
    </source>
</evidence>
<organism evidence="3 4">
    <name type="scientific">Miscanthus lutarioriparius</name>
    <dbReference type="NCBI Taxonomy" id="422564"/>
    <lineage>
        <taxon>Eukaryota</taxon>
        <taxon>Viridiplantae</taxon>
        <taxon>Streptophyta</taxon>
        <taxon>Embryophyta</taxon>
        <taxon>Tracheophyta</taxon>
        <taxon>Spermatophyta</taxon>
        <taxon>Magnoliopsida</taxon>
        <taxon>Liliopsida</taxon>
        <taxon>Poales</taxon>
        <taxon>Poaceae</taxon>
        <taxon>PACMAD clade</taxon>
        <taxon>Panicoideae</taxon>
        <taxon>Andropogonodae</taxon>
        <taxon>Andropogoneae</taxon>
        <taxon>Saccharinae</taxon>
        <taxon>Miscanthus</taxon>
    </lineage>
</organism>
<comment type="caution">
    <text evidence="3">The sequence shown here is derived from an EMBL/GenBank/DDBJ whole genome shotgun (WGS) entry which is preliminary data.</text>
</comment>
<protein>
    <submittedName>
        <fullName evidence="3">Uncharacterized protein</fullName>
    </submittedName>
</protein>
<proteinExistence type="predicted"/>
<keyword evidence="2" id="KW-0732">Signal</keyword>
<dbReference type="Proteomes" id="UP000604825">
    <property type="component" value="Unassembled WGS sequence"/>
</dbReference>
<dbReference type="AlphaFoldDB" id="A0A811PJC1"/>
<dbReference type="OrthoDB" id="621651at2759"/>
<sequence length="279" mass="30444">MEFLLIKDQVLLLLLETVLQLGESPAKILVVPSSSQVSAKTSRTAQVTLKRSAVPTSVNNVSQNKRKHTLVALDEKYPKREYVRRSAPPSARSSSENLPRAAKAPKISNVTNPVSKTEVVQKSRSSSNPVGGRNMLTKRSANCNEEKRKVIRSHTGDLAESSMRSNLKGGGPSLTKNKPRLTMVLTGQSFVGKRGHGGDDCQSFAGKRGYDGDDCSRKPLVHLAASNWRNASFCLDHLEPPNFSLALQHEIETKPLCAGHYGQSKAAQFIQSKKTCLVL</sequence>
<feature type="compositionally biased region" description="Low complexity" evidence="1">
    <location>
        <begin position="85"/>
        <end position="95"/>
    </location>
</feature>
<accession>A0A811PJC1</accession>
<dbReference type="EMBL" id="CAJGYO010000007">
    <property type="protein sequence ID" value="CAD6244090.1"/>
    <property type="molecule type" value="Genomic_DNA"/>
</dbReference>
<reference evidence="3" key="1">
    <citation type="submission" date="2020-10" db="EMBL/GenBank/DDBJ databases">
        <authorList>
            <person name="Han B."/>
            <person name="Lu T."/>
            <person name="Zhao Q."/>
            <person name="Huang X."/>
            <person name="Zhao Y."/>
        </authorList>
    </citation>
    <scope>NUCLEOTIDE SEQUENCE</scope>
</reference>
<gene>
    <name evidence="3" type="ORF">NCGR_LOCUS28929</name>
</gene>
<evidence type="ECO:0000256" key="2">
    <source>
        <dbReference type="SAM" id="SignalP"/>
    </source>
</evidence>
<feature type="region of interest" description="Disordered" evidence="1">
    <location>
        <begin position="153"/>
        <end position="178"/>
    </location>
</feature>
<feature type="region of interest" description="Disordered" evidence="1">
    <location>
        <begin position="80"/>
        <end position="136"/>
    </location>
</feature>
<evidence type="ECO:0000313" key="4">
    <source>
        <dbReference type="Proteomes" id="UP000604825"/>
    </source>
</evidence>
<evidence type="ECO:0000313" key="3">
    <source>
        <dbReference type="EMBL" id="CAD6244090.1"/>
    </source>
</evidence>
<feature type="chain" id="PRO_5032576709" evidence="2">
    <location>
        <begin position="21"/>
        <end position="279"/>
    </location>
</feature>